<accession>A4N6Y2</accession>
<proteinExistence type="predicted"/>
<evidence type="ECO:0000313" key="2">
    <source>
        <dbReference type="Proteomes" id="UP000003798"/>
    </source>
</evidence>
<gene>
    <name evidence="1" type="ORF">CGSHi22421_00687</name>
</gene>
<name>A4N6Y2_HAEIF</name>
<sequence>MALMPYCFDDETESAAEKWCRVNNVTVEKIRSFEELLSSVRNGKYRVEYYFDNASNEDKELMIKLASDEIFGANQLLKSDQINPYKKSRLRDFTLEGQLKNFSIF</sequence>
<dbReference type="AlphaFoldDB" id="A4N6Y2"/>
<evidence type="ECO:0000313" key="1">
    <source>
        <dbReference type="EMBL" id="EDJ89988.1"/>
    </source>
</evidence>
<dbReference type="Proteomes" id="UP000003798">
    <property type="component" value="Unassembled WGS sequence"/>
</dbReference>
<protein>
    <submittedName>
        <fullName evidence="1">Uncharacterized protein</fullName>
    </submittedName>
</protein>
<dbReference type="EMBL" id="AAZE01000028">
    <property type="protein sequence ID" value="EDJ89988.1"/>
    <property type="molecule type" value="Genomic_DNA"/>
</dbReference>
<organism evidence="1 2">
    <name type="scientific">Haemophilus influenzae R3021</name>
    <dbReference type="NCBI Taxonomy" id="375432"/>
    <lineage>
        <taxon>Bacteria</taxon>
        <taxon>Pseudomonadati</taxon>
        <taxon>Pseudomonadota</taxon>
        <taxon>Gammaproteobacteria</taxon>
        <taxon>Pasteurellales</taxon>
        <taxon>Pasteurellaceae</taxon>
        <taxon>Haemophilus</taxon>
    </lineage>
</organism>
<reference evidence="1 2" key="1">
    <citation type="journal article" date="2007" name="Genome Biol.">
        <title>Characterization and modeling of the Haemophilus influenzae core and supragenomes based on the complete genomic sequences of Rd and 12 clinical nontypeable strains.</title>
        <authorList>
            <person name="Hogg J.S."/>
            <person name="Hu F.Z."/>
            <person name="Janto B."/>
            <person name="Boissy R."/>
            <person name="Hayes J."/>
            <person name="Keefe R."/>
            <person name="Post J.C."/>
            <person name="Ehrlich G.D."/>
        </authorList>
    </citation>
    <scope>NUCLEOTIDE SEQUENCE [LARGE SCALE GENOMIC DNA]</scope>
    <source>
        <strain evidence="1 2">R3021</strain>
    </source>
</reference>